<name>A0A0A1SVR6_9HYPO</name>
<feature type="region of interest" description="Disordered" evidence="1">
    <location>
        <begin position="359"/>
        <end position="401"/>
    </location>
</feature>
<feature type="compositionally biased region" description="Basic residues" evidence="1">
    <location>
        <begin position="299"/>
        <end position="308"/>
    </location>
</feature>
<reference evidence="2 3" key="1">
    <citation type="journal article" date="2015" name="Genome Announc.">
        <title>Draft Genome Sequence and Gene Annotation of the Entomopathogenic Fungus Verticillium hemipterigenum.</title>
        <authorList>
            <person name="Horn F."/>
            <person name="Habel A."/>
            <person name="Scharf D.H."/>
            <person name="Dworschak J."/>
            <person name="Brakhage A.A."/>
            <person name="Guthke R."/>
            <person name="Hertweck C."/>
            <person name="Linde J."/>
        </authorList>
    </citation>
    <scope>NUCLEOTIDE SEQUENCE [LARGE SCALE GENOMIC DNA]</scope>
</reference>
<dbReference type="HOGENOM" id="CLU_026446_0_0_1"/>
<evidence type="ECO:0000313" key="3">
    <source>
        <dbReference type="Proteomes" id="UP000039046"/>
    </source>
</evidence>
<feature type="region of interest" description="Disordered" evidence="1">
    <location>
        <begin position="153"/>
        <end position="308"/>
    </location>
</feature>
<feature type="compositionally biased region" description="Polar residues" evidence="1">
    <location>
        <begin position="214"/>
        <end position="229"/>
    </location>
</feature>
<sequence length="401" mass="44362">MSIFSSLRKSRRQAKEHAAKVAEQKRQEEAGREPYRHVPTHAAADAIACAPPSWREQSDRPKILEQNRRRSAMAAAGHNMSIPGIPRVGSSLSHVSYPGEQVPVAMRLPRAQSYTNMYPYQNRGDVIYSMPDASLSQASWKGKEVNRQYAYGYDTPRISPTPSKDPHTREHSSTGSTSSQDELEMKPTTRTADAAPVHRLHPSHSRRTSDASDKQYTTAPIKPVSTSHQARPPPTTRGRPTFITGSASVPALSSSPNGMSSRPPVTNRHSFNNRDSLKTVSFSGGDLAVEIPSPPSSRRTSRDRRTRSRMMEMERVDSVSDEVAAATDAALSTDPDVQVRVYREQQLVTPPEEMANVFPEATYVEPKPAPTKNKRLSKVQGGSKPAKKNRWSFSRRAEVAV</sequence>
<dbReference type="AlphaFoldDB" id="A0A0A1SVR6"/>
<feature type="compositionally biased region" description="Basic and acidic residues" evidence="1">
    <location>
        <begin position="13"/>
        <end position="36"/>
    </location>
</feature>
<feature type="compositionally biased region" description="Basic and acidic residues" evidence="1">
    <location>
        <begin position="56"/>
        <end position="68"/>
    </location>
</feature>
<protein>
    <submittedName>
        <fullName evidence="2">Uncharacterized protein</fullName>
    </submittedName>
</protein>
<evidence type="ECO:0000313" key="2">
    <source>
        <dbReference type="EMBL" id="CEJ88047.1"/>
    </source>
</evidence>
<gene>
    <name evidence="2" type="ORF">VHEMI04593</name>
</gene>
<proteinExistence type="predicted"/>
<dbReference type="Proteomes" id="UP000039046">
    <property type="component" value="Unassembled WGS sequence"/>
</dbReference>
<feature type="region of interest" description="Disordered" evidence="1">
    <location>
        <begin position="1"/>
        <end position="70"/>
    </location>
</feature>
<feature type="compositionally biased region" description="Polar residues" evidence="1">
    <location>
        <begin position="243"/>
        <end position="282"/>
    </location>
</feature>
<dbReference type="EMBL" id="CDHN01000002">
    <property type="protein sequence ID" value="CEJ88047.1"/>
    <property type="molecule type" value="Genomic_DNA"/>
</dbReference>
<keyword evidence="3" id="KW-1185">Reference proteome</keyword>
<evidence type="ECO:0000256" key="1">
    <source>
        <dbReference type="SAM" id="MobiDB-lite"/>
    </source>
</evidence>
<organism evidence="2 3">
    <name type="scientific">[Torrubiella] hemipterigena</name>
    <dbReference type="NCBI Taxonomy" id="1531966"/>
    <lineage>
        <taxon>Eukaryota</taxon>
        <taxon>Fungi</taxon>
        <taxon>Dikarya</taxon>
        <taxon>Ascomycota</taxon>
        <taxon>Pezizomycotina</taxon>
        <taxon>Sordariomycetes</taxon>
        <taxon>Hypocreomycetidae</taxon>
        <taxon>Hypocreales</taxon>
        <taxon>Clavicipitaceae</taxon>
        <taxon>Clavicipitaceae incertae sedis</taxon>
        <taxon>'Torrubiella' clade</taxon>
    </lineage>
</organism>
<dbReference type="OrthoDB" id="5225441at2759"/>
<accession>A0A0A1SVR6</accession>